<dbReference type="InterPro" id="IPR037682">
    <property type="entry name" value="TonB_C"/>
</dbReference>
<keyword evidence="4 10" id="KW-1003">Cell membrane</keyword>
<dbReference type="AlphaFoldDB" id="A0A7W9AJY5"/>
<keyword evidence="3 10" id="KW-0813">Transport</keyword>
<dbReference type="Proteomes" id="UP000549617">
    <property type="component" value="Unassembled WGS sequence"/>
</dbReference>
<evidence type="ECO:0000256" key="7">
    <source>
        <dbReference type="ARBA" id="ARBA00022927"/>
    </source>
</evidence>
<dbReference type="RefSeq" id="WP_184019645.1">
    <property type="nucleotide sequence ID" value="NZ_JACIJC010000004.1"/>
</dbReference>
<accession>A0A7W9AJY5</accession>
<keyword evidence="5 10" id="KW-0997">Cell inner membrane</keyword>
<dbReference type="SUPFAM" id="SSF74653">
    <property type="entry name" value="TolA/TonB C-terminal domain"/>
    <property type="match status" value="1"/>
</dbReference>
<comment type="caution">
    <text evidence="13">The sequence shown here is derived from an EMBL/GenBank/DDBJ whole genome shotgun (WGS) entry which is preliminary data.</text>
</comment>
<evidence type="ECO:0000256" key="5">
    <source>
        <dbReference type="ARBA" id="ARBA00022519"/>
    </source>
</evidence>
<evidence type="ECO:0000256" key="8">
    <source>
        <dbReference type="ARBA" id="ARBA00022989"/>
    </source>
</evidence>
<keyword evidence="8" id="KW-1133">Transmembrane helix</keyword>
<gene>
    <name evidence="13" type="ORF">FHS49_002870</name>
</gene>
<feature type="compositionally biased region" description="Pro residues" evidence="11">
    <location>
        <begin position="55"/>
        <end position="65"/>
    </location>
</feature>
<dbReference type="InterPro" id="IPR006260">
    <property type="entry name" value="TonB/TolA_C"/>
</dbReference>
<dbReference type="GO" id="GO:0005886">
    <property type="term" value="C:plasma membrane"/>
    <property type="evidence" value="ECO:0007669"/>
    <property type="project" value="UniProtKB-SubCell"/>
</dbReference>
<dbReference type="InterPro" id="IPR003538">
    <property type="entry name" value="TonB"/>
</dbReference>
<organism evidence="13 14">
    <name type="scientific">Sphingobium boeckii</name>
    <dbReference type="NCBI Taxonomy" id="1082345"/>
    <lineage>
        <taxon>Bacteria</taxon>
        <taxon>Pseudomonadati</taxon>
        <taxon>Pseudomonadota</taxon>
        <taxon>Alphaproteobacteria</taxon>
        <taxon>Sphingomonadales</taxon>
        <taxon>Sphingomonadaceae</taxon>
        <taxon>Sphingobium</taxon>
    </lineage>
</organism>
<protein>
    <recommendedName>
        <fullName evidence="10">Protein TonB</fullName>
    </recommendedName>
</protein>
<sequence>MQNAGGYLDQKTRSPLSLGAAIAINGAMVAELLFASPDVVRDIPGIMRLTDPITVQPPPPDPITPPKAKTPQTPKSVTTASKAPPISEPLPNTISEQPYIQPTLPDLPGMGAGMTETVKPPRAPVLIGVRPDPRFADRMQPDYPPGLQRQGIEGMAEVRVLIGPDGRVRQIQMVSATEPAFFRATQQQALKYWRFQPATRDGVPIEGWRTMTVRFTLNDGR</sequence>
<dbReference type="PROSITE" id="PS52015">
    <property type="entry name" value="TONB_CTD"/>
    <property type="match status" value="1"/>
</dbReference>
<evidence type="ECO:0000259" key="12">
    <source>
        <dbReference type="PROSITE" id="PS52015"/>
    </source>
</evidence>
<dbReference type="GO" id="GO:0055085">
    <property type="term" value="P:transmembrane transport"/>
    <property type="evidence" value="ECO:0007669"/>
    <property type="project" value="InterPro"/>
</dbReference>
<keyword evidence="14" id="KW-1185">Reference proteome</keyword>
<evidence type="ECO:0000256" key="2">
    <source>
        <dbReference type="ARBA" id="ARBA00006555"/>
    </source>
</evidence>
<proteinExistence type="inferred from homology"/>
<keyword evidence="9" id="KW-0472">Membrane</keyword>
<reference evidence="13 14" key="1">
    <citation type="submission" date="2020-08" db="EMBL/GenBank/DDBJ databases">
        <title>Genomic Encyclopedia of Type Strains, Phase IV (KMG-IV): sequencing the most valuable type-strain genomes for metagenomic binning, comparative biology and taxonomic classification.</title>
        <authorList>
            <person name="Goeker M."/>
        </authorList>
    </citation>
    <scope>NUCLEOTIDE SEQUENCE [LARGE SCALE GENOMIC DNA]</scope>
    <source>
        <strain evidence="13 14">DSM 25079</strain>
    </source>
</reference>
<evidence type="ECO:0000256" key="10">
    <source>
        <dbReference type="RuleBase" id="RU362123"/>
    </source>
</evidence>
<evidence type="ECO:0000256" key="9">
    <source>
        <dbReference type="ARBA" id="ARBA00023136"/>
    </source>
</evidence>
<dbReference type="PRINTS" id="PR01374">
    <property type="entry name" value="TONBPROTEIN"/>
</dbReference>
<keyword evidence="6" id="KW-0812">Transmembrane</keyword>
<evidence type="ECO:0000256" key="6">
    <source>
        <dbReference type="ARBA" id="ARBA00022692"/>
    </source>
</evidence>
<evidence type="ECO:0000256" key="3">
    <source>
        <dbReference type="ARBA" id="ARBA00022448"/>
    </source>
</evidence>
<dbReference type="GO" id="GO:0031992">
    <property type="term" value="F:energy transducer activity"/>
    <property type="evidence" value="ECO:0007669"/>
    <property type="project" value="InterPro"/>
</dbReference>
<dbReference type="PANTHER" id="PTHR33446">
    <property type="entry name" value="PROTEIN TONB-RELATED"/>
    <property type="match status" value="1"/>
</dbReference>
<dbReference type="NCBIfam" id="TIGR01352">
    <property type="entry name" value="tonB_Cterm"/>
    <property type="match status" value="1"/>
</dbReference>
<dbReference type="GO" id="GO:0030288">
    <property type="term" value="C:outer membrane-bounded periplasmic space"/>
    <property type="evidence" value="ECO:0007669"/>
    <property type="project" value="InterPro"/>
</dbReference>
<dbReference type="EMBL" id="JACIJC010000004">
    <property type="protein sequence ID" value="MBB5686846.1"/>
    <property type="molecule type" value="Genomic_DNA"/>
</dbReference>
<keyword evidence="7 10" id="KW-0653">Protein transport</keyword>
<name>A0A7W9AJY5_9SPHN</name>
<evidence type="ECO:0000313" key="14">
    <source>
        <dbReference type="Proteomes" id="UP000549617"/>
    </source>
</evidence>
<comment type="subcellular location">
    <subcellularLocation>
        <location evidence="1 10">Cell inner membrane</location>
        <topology evidence="1 10">Single-pass membrane protein</topology>
        <orientation evidence="1 10">Periplasmic side</orientation>
    </subcellularLocation>
</comment>
<dbReference type="Gene3D" id="3.30.1150.10">
    <property type="match status" value="1"/>
</dbReference>
<evidence type="ECO:0000256" key="11">
    <source>
        <dbReference type="SAM" id="MobiDB-lite"/>
    </source>
</evidence>
<dbReference type="GO" id="GO:0015891">
    <property type="term" value="P:siderophore transport"/>
    <property type="evidence" value="ECO:0007669"/>
    <property type="project" value="InterPro"/>
</dbReference>
<feature type="compositionally biased region" description="Low complexity" evidence="11">
    <location>
        <begin position="66"/>
        <end position="75"/>
    </location>
</feature>
<comment type="similarity">
    <text evidence="2 10">Belongs to the TonB family.</text>
</comment>
<feature type="region of interest" description="Disordered" evidence="11">
    <location>
        <begin position="51"/>
        <end position="97"/>
    </location>
</feature>
<evidence type="ECO:0000256" key="4">
    <source>
        <dbReference type="ARBA" id="ARBA00022475"/>
    </source>
</evidence>
<comment type="function">
    <text evidence="10">Interacts with outer membrane receptor proteins that carry out high-affinity binding and energy dependent uptake into the periplasmic space of specific substrates. It could act to transduce energy from the cytoplasmic membrane to specific energy-requiring processes in the outer membrane, resulting in the release into the periplasm of ligands bound by these outer membrane proteins.</text>
</comment>
<keyword evidence="10" id="KW-0735">Signal-anchor</keyword>
<feature type="domain" description="TonB C-terminal" evidence="12">
    <location>
        <begin position="128"/>
        <end position="221"/>
    </location>
</feature>
<evidence type="ECO:0000256" key="1">
    <source>
        <dbReference type="ARBA" id="ARBA00004383"/>
    </source>
</evidence>
<dbReference type="InterPro" id="IPR051045">
    <property type="entry name" value="TonB-dependent_transducer"/>
</dbReference>
<dbReference type="GO" id="GO:0015031">
    <property type="term" value="P:protein transport"/>
    <property type="evidence" value="ECO:0007669"/>
    <property type="project" value="UniProtKB-UniRule"/>
</dbReference>
<evidence type="ECO:0000313" key="13">
    <source>
        <dbReference type="EMBL" id="MBB5686846.1"/>
    </source>
</evidence>
<dbReference type="Pfam" id="PF03544">
    <property type="entry name" value="TonB_C"/>
    <property type="match status" value="1"/>
</dbReference>